<evidence type="ECO:0000256" key="1">
    <source>
        <dbReference type="SAM" id="MobiDB-lite"/>
    </source>
</evidence>
<protein>
    <submittedName>
        <fullName evidence="2">Uncharacterized protein</fullName>
    </submittedName>
</protein>
<dbReference type="EMBL" id="JAPEVG010000431">
    <property type="protein sequence ID" value="KAJ8462898.1"/>
    <property type="molecule type" value="Genomic_DNA"/>
</dbReference>
<feature type="compositionally biased region" description="Polar residues" evidence="1">
    <location>
        <begin position="29"/>
        <end position="46"/>
    </location>
</feature>
<evidence type="ECO:0000313" key="2">
    <source>
        <dbReference type="EMBL" id="KAJ8462898.1"/>
    </source>
</evidence>
<sequence length="158" mass="17192">MGNRAVLSNSSYVSIDVLAARMEQEDAQDCTQELITPSSDPISVSSMGGDEDPQSDGATGPAPQPQSEDVQWAIALALHALEVDTVKSGEDLSCCTHSVLYENEDHARQVNAAAMALQRHLAESERGAILINTCIFRLEPPAWEARYATVVHHAIYWE</sequence>
<organism evidence="2 3">
    <name type="scientific">Trametes cubensis</name>
    <dbReference type="NCBI Taxonomy" id="1111947"/>
    <lineage>
        <taxon>Eukaryota</taxon>
        <taxon>Fungi</taxon>
        <taxon>Dikarya</taxon>
        <taxon>Basidiomycota</taxon>
        <taxon>Agaricomycotina</taxon>
        <taxon>Agaricomycetes</taxon>
        <taxon>Polyporales</taxon>
        <taxon>Polyporaceae</taxon>
        <taxon>Trametes</taxon>
    </lineage>
</organism>
<feature type="region of interest" description="Disordered" evidence="1">
    <location>
        <begin position="28"/>
        <end position="67"/>
    </location>
</feature>
<dbReference type="Proteomes" id="UP001215151">
    <property type="component" value="Unassembled WGS sequence"/>
</dbReference>
<dbReference type="AlphaFoldDB" id="A0AAD7X4Q4"/>
<gene>
    <name evidence="2" type="ORF">ONZ51_g10602</name>
</gene>
<proteinExistence type="predicted"/>
<reference evidence="2" key="1">
    <citation type="submission" date="2022-11" db="EMBL/GenBank/DDBJ databases">
        <title>Genome Sequence of Cubamyces cubensis.</title>
        <authorList>
            <person name="Buettner E."/>
        </authorList>
    </citation>
    <scope>NUCLEOTIDE SEQUENCE</scope>
    <source>
        <strain evidence="2">MPL-01</strain>
    </source>
</reference>
<accession>A0AAD7X4Q4</accession>
<keyword evidence="3" id="KW-1185">Reference proteome</keyword>
<evidence type="ECO:0000313" key="3">
    <source>
        <dbReference type="Proteomes" id="UP001215151"/>
    </source>
</evidence>
<comment type="caution">
    <text evidence="2">The sequence shown here is derived from an EMBL/GenBank/DDBJ whole genome shotgun (WGS) entry which is preliminary data.</text>
</comment>
<name>A0AAD7X4Q4_9APHY</name>